<keyword evidence="2" id="KW-1185">Reference proteome</keyword>
<dbReference type="EMBL" id="CP109109">
    <property type="protein sequence ID" value="WSC00082.1"/>
    <property type="molecule type" value="Genomic_DNA"/>
</dbReference>
<evidence type="ECO:0000313" key="2">
    <source>
        <dbReference type="Proteomes" id="UP001348369"/>
    </source>
</evidence>
<sequence>MKTRTVTRYREVPHTEVGETRTITEPYPVEIPVPPRDWDHIVLTGATAVAIAFTGVSVAWSTVSAGALLSLTASPLVAYPAAGAYDAAWLTCMALEWLSRYDPDRARGPRIAGYVFLLIAMAVICVHGAMASDLIVGIAGSVISAIAKILWALVLRHTAQPLPYRTQALLNILRGEAGAELALAAQRRQLIRVRGQHAAMIAAAQLADPVPSVLAEQDTVGQARDSVRAVQAVLSTVPGLSADEVMEHLTRLGVPYDEDTVRAAVDAERDSKDSSSAPTLRGVPPTITDTIRQSMDNGIEDDTAILAVVRTVHGQAVLPSTVTRIVNRERAARTRKGA</sequence>
<name>A0ACD4ZSM9_9ACTN</name>
<dbReference type="Proteomes" id="UP001348369">
    <property type="component" value="Chromosome"/>
</dbReference>
<evidence type="ECO:0000313" key="1">
    <source>
        <dbReference type="EMBL" id="WSC00082.1"/>
    </source>
</evidence>
<protein>
    <submittedName>
        <fullName evidence="1">Uncharacterized protein</fullName>
    </submittedName>
</protein>
<gene>
    <name evidence="1" type="ORF">OG835_25855</name>
</gene>
<organism evidence="1 2">
    <name type="scientific">Streptomyces scopuliridis</name>
    <dbReference type="NCBI Taxonomy" id="452529"/>
    <lineage>
        <taxon>Bacteria</taxon>
        <taxon>Bacillati</taxon>
        <taxon>Actinomycetota</taxon>
        <taxon>Actinomycetes</taxon>
        <taxon>Kitasatosporales</taxon>
        <taxon>Streptomycetaceae</taxon>
        <taxon>Streptomyces</taxon>
    </lineage>
</organism>
<reference evidence="1" key="1">
    <citation type="submission" date="2022-10" db="EMBL/GenBank/DDBJ databases">
        <title>The complete genomes of actinobacterial strains from the NBC collection.</title>
        <authorList>
            <person name="Joergensen T.S."/>
            <person name="Alvarez Arevalo M."/>
            <person name="Sterndorff E.B."/>
            <person name="Faurdal D."/>
            <person name="Vuksanovic O."/>
            <person name="Mourched A.-S."/>
            <person name="Charusanti P."/>
            <person name="Shaw S."/>
            <person name="Blin K."/>
            <person name="Weber T."/>
        </authorList>
    </citation>
    <scope>NUCLEOTIDE SEQUENCE</scope>
    <source>
        <strain evidence="1">NBC 01771</strain>
    </source>
</reference>
<accession>A0ACD4ZSM9</accession>
<proteinExistence type="predicted"/>